<evidence type="ECO:0008006" key="4">
    <source>
        <dbReference type="Google" id="ProtNLM"/>
    </source>
</evidence>
<dbReference type="GO" id="GO:0004623">
    <property type="term" value="F:phospholipase A2 activity"/>
    <property type="evidence" value="ECO:0007669"/>
    <property type="project" value="InterPro"/>
</dbReference>
<feature type="chain" id="PRO_5017283969" description="Phospholipase A2" evidence="1">
    <location>
        <begin position="30"/>
        <end position="171"/>
    </location>
</feature>
<dbReference type="Gene3D" id="1.20.90.10">
    <property type="entry name" value="Phospholipase A2 domain"/>
    <property type="match status" value="1"/>
</dbReference>
<keyword evidence="3" id="KW-1185">Reference proteome</keyword>
<protein>
    <recommendedName>
        <fullName evidence="4">Phospholipase A2</fullName>
    </recommendedName>
</protein>
<dbReference type="GO" id="GO:0050482">
    <property type="term" value="P:arachidonate secretion"/>
    <property type="evidence" value="ECO:0007669"/>
    <property type="project" value="InterPro"/>
</dbReference>
<dbReference type="RefSeq" id="WP_090775318.1">
    <property type="nucleotide sequence ID" value="NZ_FMYM01000004.1"/>
</dbReference>
<gene>
    <name evidence="2" type="ORF">SAMN05421737_104204</name>
</gene>
<feature type="signal peptide" evidence="1">
    <location>
        <begin position="1"/>
        <end position="29"/>
    </location>
</feature>
<dbReference type="AlphaFoldDB" id="A0A1G6HX00"/>
<dbReference type="STRING" id="1464122.SAMN05421737_104204"/>
<reference evidence="3" key="1">
    <citation type="submission" date="2016-09" db="EMBL/GenBank/DDBJ databases">
        <authorList>
            <person name="Varghese N."/>
            <person name="Submissions S."/>
        </authorList>
    </citation>
    <scope>NUCLEOTIDE SEQUENCE [LARGE SCALE GENOMIC DNA]</scope>
    <source>
        <strain evidence="3">25nlg</strain>
    </source>
</reference>
<evidence type="ECO:0000256" key="1">
    <source>
        <dbReference type="SAM" id="SignalP"/>
    </source>
</evidence>
<evidence type="ECO:0000313" key="2">
    <source>
        <dbReference type="EMBL" id="SDB98365.1"/>
    </source>
</evidence>
<dbReference type="InterPro" id="IPR036444">
    <property type="entry name" value="PLipase_A2_dom_sf"/>
</dbReference>
<dbReference type="GO" id="GO:0006644">
    <property type="term" value="P:phospholipid metabolic process"/>
    <property type="evidence" value="ECO:0007669"/>
    <property type="project" value="InterPro"/>
</dbReference>
<dbReference type="Proteomes" id="UP000242662">
    <property type="component" value="Unassembled WGS sequence"/>
</dbReference>
<dbReference type="SUPFAM" id="SSF48619">
    <property type="entry name" value="Phospholipase A2, PLA2"/>
    <property type="match status" value="1"/>
</dbReference>
<name>A0A1G6HX00_9BACI</name>
<accession>A0A1G6HX00</accession>
<dbReference type="OrthoDB" id="5125543at2"/>
<keyword evidence="1" id="KW-0732">Signal</keyword>
<organism evidence="2 3">
    <name type="scientific">Shouchella lonarensis</name>
    <dbReference type="NCBI Taxonomy" id="1464122"/>
    <lineage>
        <taxon>Bacteria</taxon>
        <taxon>Bacillati</taxon>
        <taxon>Bacillota</taxon>
        <taxon>Bacilli</taxon>
        <taxon>Bacillales</taxon>
        <taxon>Bacillaceae</taxon>
        <taxon>Shouchella</taxon>
    </lineage>
</organism>
<proteinExistence type="predicted"/>
<evidence type="ECO:0000313" key="3">
    <source>
        <dbReference type="Proteomes" id="UP000242662"/>
    </source>
</evidence>
<dbReference type="EMBL" id="FMYM01000004">
    <property type="protein sequence ID" value="SDB98365.1"/>
    <property type="molecule type" value="Genomic_DNA"/>
</dbReference>
<sequence length="171" mass="19489">MNRERYIKLFFLMLFMASVVLAPFSQASAQERLMYDDVEEALWPYMTVTDDGVFFDKDKAIADGMSEEQLLIGETVNRLNDAYGQGEMSLQLSIPIWGNWCGPGHGGGFPQDLLDQGCMQHDGCYAEKGYFSCECDEALIAHIDRHFSEMKFFEKLVALGVKFFFTVMICR</sequence>